<dbReference type="RefSeq" id="WP_161017976.1">
    <property type="nucleotide sequence ID" value="NZ_WWCP01000001.1"/>
</dbReference>
<evidence type="ECO:0000259" key="5">
    <source>
        <dbReference type="Pfam" id="PF13693"/>
    </source>
</evidence>
<evidence type="ECO:0000313" key="7">
    <source>
        <dbReference type="Proteomes" id="UP000474565"/>
    </source>
</evidence>
<comment type="caution">
    <text evidence="6">The sequence shown here is derived from an EMBL/GenBank/DDBJ whole genome shotgun (WGS) entry which is preliminary data.</text>
</comment>
<gene>
    <name evidence="6" type="ORF">GTP44_01155</name>
</gene>
<dbReference type="AlphaFoldDB" id="A0A6L8MCV0"/>
<name>A0A6L8MCV0_9BURK</name>
<accession>A0A6L8MCV0</accession>
<dbReference type="InterPro" id="IPR038722">
    <property type="entry name" value="Ner_HTH_dom"/>
</dbReference>
<dbReference type="InterPro" id="IPR010982">
    <property type="entry name" value="Lambda_DNA-bd_dom_sf"/>
</dbReference>
<dbReference type="Proteomes" id="UP000474565">
    <property type="component" value="Unassembled WGS sequence"/>
</dbReference>
<dbReference type="EMBL" id="WWCP01000001">
    <property type="protein sequence ID" value="MYM80567.1"/>
    <property type="molecule type" value="Genomic_DNA"/>
</dbReference>
<organism evidence="6 7">
    <name type="scientific">Duganella lactea</name>
    <dbReference type="NCBI Taxonomy" id="2692173"/>
    <lineage>
        <taxon>Bacteria</taxon>
        <taxon>Pseudomonadati</taxon>
        <taxon>Pseudomonadota</taxon>
        <taxon>Betaproteobacteria</taxon>
        <taxon>Burkholderiales</taxon>
        <taxon>Oxalobacteraceae</taxon>
        <taxon>Telluria group</taxon>
        <taxon>Duganella</taxon>
    </lineage>
</organism>
<keyword evidence="4" id="KW-0804">Transcription</keyword>
<keyword evidence="3" id="KW-0238">DNA-binding</keyword>
<evidence type="ECO:0000256" key="4">
    <source>
        <dbReference type="ARBA" id="ARBA00023163"/>
    </source>
</evidence>
<comment type="similarity">
    <text evidence="1">Belongs to the ner transcriptional regulatory family.</text>
</comment>
<dbReference type="Gene3D" id="1.10.260.40">
    <property type="entry name" value="lambda repressor-like DNA-binding domains"/>
    <property type="match status" value="1"/>
</dbReference>
<dbReference type="GO" id="GO:0003677">
    <property type="term" value="F:DNA binding"/>
    <property type="evidence" value="ECO:0007669"/>
    <property type="project" value="UniProtKB-KW"/>
</dbReference>
<sequence length="107" mass="11646">MSVVTSSKKSARADWHRADVIAALHKNGWSMRGLSRANGLSEHTLKTALTAPYPKAERIIAAAIGKEAEEIWPERYAKRNFTPVISVIANFPNKLATSATLESVASN</sequence>
<evidence type="ECO:0000256" key="3">
    <source>
        <dbReference type="ARBA" id="ARBA00023125"/>
    </source>
</evidence>
<dbReference type="SUPFAM" id="SSF47413">
    <property type="entry name" value="lambda repressor-like DNA-binding domains"/>
    <property type="match status" value="1"/>
</dbReference>
<evidence type="ECO:0000256" key="1">
    <source>
        <dbReference type="ARBA" id="ARBA00006157"/>
    </source>
</evidence>
<dbReference type="Pfam" id="PF13693">
    <property type="entry name" value="HTH_35"/>
    <property type="match status" value="1"/>
</dbReference>
<evidence type="ECO:0000256" key="2">
    <source>
        <dbReference type="ARBA" id="ARBA00023015"/>
    </source>
</evidence>
<feature type="domain" description="Ner winged helix-turn-helix DNA-binding" evidence="5">
    <location>
        <begin position="14"/>
        <end position="80"/>
    </location>
</feature>
<protein>
    <submittedName>
        <fullName evidence="6">Transcriptional regulator</fullName>
    </submittedName>
</protein>
<reference evidence="6 7" key="1">
    <citation type="submission" date="2019-12" db="EMBL/GenBank/DDBJ databases">
        <title>Novel species isolated from a subtropical stream in China.</title>
        <authorList>
            <person name="Lu H."/>
        </authorList>
    </citation>
    <scope>NUCLEOTIDE SEQUENCE [LARGE SCALE GENOMIC DNA]</scope>
    <source>
        <strain evidence="6 7">FT50W</strain>
    </source>
</reference>
<proteinExistence type="inferred from homology"/>
<evidence type="ECO:0000313" key="6">
    <source>
        <dbReference type="EMBL" id="MYM80567.1"/>
    </source>
</evidence>
<keyword evidence="2" id="KW-0805">Transcription regulation</keyword>